<dbReference type="InterPro" id="IPR017475">
    <property type="entry name" value="EPS_sugar_tfrase"/>
</dbReference>
<evidence type="ECO:0000256" key="3">
    <source>
        <dbReference type="ARBA" id="ARBA00022679"/>
    </source>
</evidence>
<organism evidence="9 10">
    <name type="scientific">Microbacterium terregens</name>
    <dbReference type="NCBI Taxonomy" id="69363"/>
    <lineage>
        <taxon>Bacteria</taxon>
        <taxon>Bacillati</taxon>
        <taxon>Actinomycetota</taxon>
        <taxon>Actinomycetes</taxon>
        <taxon>Micrococcales</taxon>
        <taxon>Microbacteriaceae</taxon>
        <taxon>Microbacterium</taxon>
    </lineage>
</organism>
<feature type="transmembrane region" description="Helical" evidence="7">
    <location>
        <begin position="64"/>
        <end position="86"/>
    </location>
</feature>
<feature type="domain" description="Bacterial sugar transferase" evidence="8">
    <location>
        <begin position="333"/>
        <end position="520"/>
    </location>
</feature>
<comment type="caution">
    <text evidence="9">The sequence shown here is derived from an EMBL/GenBank/DDBJ whole genome shotgun (WGS) entry which is preliminary data.</text>
</comment>
<keyword evidence="5 7" id="KW-1133">Transmembrane helix</keyword>
<dbReference type="RefSeq" id="WP_344711905.1">
    <property type="nucleotide sequence ID" value="NZ_BAAAWH010000001.1"/>
</dbReference>
<feature type="transmembrane region" description="Helical" evidence="7">
    <location>
        <begin position="98"/>
        <end position="119"/>
    </location>
</feature>
<comment type="similarity">
    <text evidence="2">Belongs to the bacterial sugar transferase family.</text>
</comment>
<sequence>MTTVRVGAAPWITPVPELPVRPKAPSDRVGPDAALTRSPAVQAAARQVTPALERRRLEERRYRWRLIATDTAVIVAVTAGAALLQLIATGPQVLIEDPWVICRLPLAAAVAWTVMLWAFQTRSARVTGAGSTEYKLVAHATGLAFGVLAMAFIVLQWQGLRYQLILALPVGLLALLIARRGWRRWLIAQRRGGNYVSRALVVGRRADIEHVISTLERDDQRGYQVVGTALDEVPVGSDVIVPTGVYPVVGTPETVAEAARQVGADTIIVASQLADAEYTRRLSWQLEGTAADLVLSSRLTDVAGPRISLRQVEGLPLVQVRIPSFEGAQHAYKRALDILVAGVALVPIALITPLIALLVTLDSPGRVFFRQRRVGLNGQEFDILKFRTMRASAEQELSALLADNEGAGPLFKLHHDPRVTRVGAVLRRLSLDELPQFWNVLRGDMSVVGPRPPLPSEVGGYDGPVFRRLYIKPGITGLWQISGRSDLSWEQSVRLDLHYVENWSVMTDLMIIWRTARVMVRPRGAY</sequence>
<dbReference type="Proteomes" id="UP001589611">
    <property type="component" value="Unassembled WGS sequence"/>
</dbReference>
<proteinExistence type="inferred from homology"/>
<dbReference type="EC" id="2.7.8.-" evidence="9"/>
<reference evidence="9 10" key="1">
    <citation type="submission" date="2024-09" db="EMBL/GenBank/DDBJ databases">
        <authorList>
            <person name="Sun Q."/>
            <person name="Mori K."/>
        </authorList>
    </citation>
    <scope>NUCLEOTIDE SEQUENCE [LARGE SCALE GENOMIC DNA]</scope>
    <source>
        <strain evidence="9 10">JCM 1342</strain>
    </source>
</reference>
<feature type="transmembrane region" description="Helical" evidence="7">
    <location>
        <begin position="338"/>
        <end position="361"/>
    </location>
</feature>
<accession>A0ABV5T3Z4</accession>
<dbReference type="Pfam" id="PF02397">
    <property type="entry name" value="Bac_transf"/>
    <property type="match status" value="1"/>
</dbReference>
<dbReference type="InterPro" id="IPR003362">
    <property type="entry name" value="Bact_transf"/>
</dbReference>
<feature type="transmembrane region" description="Helical" evidence="7">
    <location>
        <begin position="164"/>
        <end position="182"/>
    </location>
</feature>
<evidence type="ECO:0000256" key="7">
    <source>
        <dbReference type="SAM" id="Phobius"/>
    </source>
</evidence>
<evidence type="ECO:0000256" key="5">
    <source>
        <dbReference type="ARBA" id="ARBA00022989"/>
    </source>
</evidence>
<evidence type="ECO:0000313" key="9">
    <source>
        <dbReference type="EMBL" id="MFB9647117.1"/>
    </source>
</evidence>
<evidence type="ECO:0000313" key="10">
    <source>
        <dbReference type="Proteomes" id="UP001589611"/>
    </source>
</evidence>
<keyword evidence="3 9" id="KW-0808">Transferase</keyword>
<evidence type="ECO:0000259" key="8">
    <source>
        <dbReference type="Pfam" id="PF02397"/>
    </source>
</evidence>
<comment type="subcellular location">
    <subcellularLocation>
        <location evidence="1">Membrane</location>
        <topology evidence="1">Multi-pass membrane protein</topology>
    </subcellularLocation>
</comment>
<dbReference type="Pfam" id="PF13727">
    <property type="entry name" value="CoA_binding_3"/>
    <property type="match status" value="1"/>
</dbReference>
<dbReference type="PANTHER" id="PTHR30576">
    <property type="entry name" value="COLANIC BIOSYNTHESIS UDP-GLUCOSE LIPID CARRIER TRANSFERASE"/>
    <property type="match status" value="1"/>
</dbReference>
<evidence type="ECO:0000256" key="6">
    <source>
        <dbReference type="ARBA" id="ARBA00023136"/>
    </source>
</evidence>
<dbReference type="EMBL" id="JBHMBE010000006">
    <property type="protein sequence ID" value="MFB9647117.1"/>
    <property type="molecule type" value="Genomic_DNA"/>
</dbReference>
<name>A0ABV5T3Z4_9MICO</name>
<keyword evidence="4 7" id="KW-0812">Transmembrane</keyword>
<gene>
    <name evidence="9" type="ORF">ACFFPJ_15070</name>
</gene>
<dbReference type="GO" id="GO:0016740">
    <property type="term" value="F:transferase activity"/>
    <property type="evidence" value="ECO:0007669"/>
    <property type="project" value="UniProtKB-KW"/>
</dbReference>
<dbReference type="PANTHER" id="PTHR30576:SF10">
    <property type="entry name" value="SLL5057 PROTEIN"/>
    <property type="match status" value="1"/>
</dbReference>
<keyword evidence="6 7" id="KW-0472">Membrane</keyword>
<dbReference type="NCBIfam" id="TIGR03025">
    <property type="entry name" value="EPS_sugtrans"/>
    <property type="match status" value="1"/>
</dbReference>
<protein>
    <submittedName>
        <fullName evidence="9">Sugar transferase</fullName>
        <ecNumber evidence="9">2.7.8.-</ecNumber>
    </submittedName>
</protein>
<evidence type="ECO:0000256" key="4">
    <source>
        <dbReference type="ARBA" id="ARBA00022692"/>
    </source>
</evidence>
<keyword evidence="10" id="KW-1185">Reference proteome</keyword>
<evidence type="ECO:0000256" key="2">
    <source>
        <dbReference type="ARBA" id="ARBA00006464"/>
    </source>
</evidence>
<evidence type="ECO:0000256" key="1">
    <source>
        <dbReference type="ARBA" id="ARBA00004141"/>
    </source>
</evidence>
<feature type="transmembrane region" description="Helical" evidence="7">
    <location>
        <begin position="140"/>
        <end position="158"/>
    </location>
</feature>